<dbReference type="SUPFAM" id="SSF53067">
    <property type="entry name" value="Actin-like ATPase domain"/>
    <property type="match status" value="2"/>
</dbReference>
<dbReference type="GO" id="GO:0005856">
    <property type="term" value="C:cytoskeleton"/>
    <property type="evidence" value="ECO:0007669"/>
    <property type="project" value="UniProtKB-SubCell"/>
</dbReference>
<dbReference type="STRING" id="6205.A0A0R3X0Z3"/>
<dbReference type="WBParaSite" id="TTAC_0000683501-mRNA-1">
    <property type="protein sequence ID" value="TTAC_0000683501-mRNA-1"/>
    <property type="gene ID" value="TTAC_0000683501"/>
</dbReference>
<keyword evidence="3" id="KW-0963">Cytoplasm</keyword>
<reference evidence="8 9" key="2">
    <citation type="submission" date="2018-11" db="EMBL/GenBank/DDBJ databases">
        <authorList>
            <consortium name="Pathogen Informatics"/>
        </authorList>
    </citation>
    <scope>NUCLEOTIDE SEQUENCE [LARGE SCALE GENOMIC DNA]</scope>
</reference>
<dbReference type="Gene3D" id="3.30.420.40">
    <property type="match status" value="2"/>
</dbReference>
<dbReference type="Gene3D" id="3.90.640.10">
    <property type="entry name" value="Actin, Chain A, domain 4"/>
    <property type="match status" value="1"/>
</dbReference>
<reference evidence="10" key="1">
    <citation type="submission" date="2017-02" db="UniProtKB">
        <authorList>
            <consortium name="WormBaseParasite"/>
        </authorList>
    </citation>
    <scope>IDENTIFICATION</scope>
</reference>
<accession>A0A0R3X0Z3</accession>
<evidence type="ECO:0000256" key="5">
    <source>
        <dbReference type="ARBA" id="ARBA00022840"/>
    </source>
</evidence>
<evidence type="ECO:0000256" key="6">
    <source>
        <dbReference type="ARBA" id="ARBA00023212"/>
    </source>
</evidence>
<comment type="function">
    <text evidence="1">Actins are highly conserved proteins that are involved in various types of cell motility and are ubiquitously expressed in all eukaryotic cells.</text>
</comment>
<dbReference type="FunFam" id="3.30.420.40:FF:000058">
    <property type="entry name" value="Putative actin-related protein 5"/>
    <property type="match status" value="1"/>
</dbReference>
<dbReference type="CDD" id="cd10216">
    <property type="entry name" value="ASKHA_NBD_Arp1"/>
    <property type="match status" value="1"/>
</dbReference>
<keyword evidence="5" id="KW-0067">ATP-binding</keyword>
<dbReference type="PANTHER" id="PTHR11937">
    <property type="entry name" value="ACTIN"/>
    <property type="match status" value="1"/>
</dbReference>
<dbReference type="FunFam" id="3.30.420.40:FF:000502">
    <property type="entry name" value="Actin-Related Proteins"/>
    <property type="match status" value="1"/>
</dbReference>
<dbReference type="AlphaFoldDB" id="A0A0R3X0Z3"/>
<dbReference type="InterPro" id="IPR004000">
    <property type="entry name" value="Actin"/>
</dbReference>
<evidence type="ECO:0000313" key="10">
    <source>
        <dbReference type="WBParaSite" id="TTAC_0000683501-mRNA-1"/>
    </source>
</evidence>
<dbReference type="EMBL" id="UYWX01020325">
    <property type="protein sequence ID" value="VDM31091.1"/>
    <property type="molecule type" value="Genomic_DNA"/>
</dbReference>
<dbReference type="OrthoDB" id="5132116at2759"/>
<comment type="subcellular location">
    <subcellularLocation>
        <location evidence="2">Cytoplasm</location>
        <location evidence="2">Cytoskeleton</location>
    </subcellularLocation>
</comment>
<evidence type="ECO:0000256" key="3">
    <source>
        <dbReference type="ARBA" id="ARBA00022490"/>
    </source>
</evidence>
<dbReference type="FunFam" id="3.90.640.10:FF:000008">
    <property type="entry name" value="alpha-centractin isoform X1"/>
    <property type="match status" value="1"/>
</dbReference>
<comment type="similarity">
    <text evidence="7">Belongs to the actin family. ARP1 subfamily.</text>
</comment>
<evidence type="ECO:0000313" key="9">
    <source>
        <dbReference type="Proteomes" id="UP000274429"/>
    </source>
</evidence>
<dbReference type="PRINTS" id="PR00190">
    <property type="entry name" value="ACTIN"/>
</dbReference>
<dbReference type="Proteomes" id="UP000274429">
    <property type="component" value="Unassembled WGS sequence"/>
</dbReference>
<evidence type="ECO:0000256" key="2">
    <source>
        <dbReference type="ARBA" id="ARBA00004245"/>
    </source>
</evidence>
<proteinExistence type="inferred from homology"/>
<protein>
    <submittedName>
        <fullName evidence="10">Alpha-centractin</fullName>
    </submittedName>
</protein>
<sequence>METMIMNQPIVVDMGTGVLKAGFAGDQTPRHYFPNFIGRPKHVRAMAGAIEGDRFIGPKAQEHRGLLNIRYPIEHGIVRDWNDMEHIWHYIYSKEQMTVSSEEHPVLLTEVPLNPKRNREKMAEMLFETFSVPALYVSMQAVLSLYASGRTTGVVLDSGDGVTHAAPIYEGYALPHSIERTDLAGRDVTRYLRLLLRKEGTDLHTTAEFEIVRQIKERSCFVSLSPGKVEAVEAQEYYRLPDGSPLQIGPARFKAPELLFRPDLIGEEYFGVHQASFLYSQSWEPETTFSCKIESGASFFPLITLHFQVLAYSIQKSDMDLRRMLYENIVLSGGSTLLKGFGARLLLEMKRMGPKDAKLHISAPNERLYSTWIGGSILASLATFKNMWISKQEYESEGPAVLHRKFL</sequence>
<keyword evidence="9" id="KW-1185">Reference proteome</keyword>
<evidence type="ECO:0000313" key="8">
    <source>
        <dbReference type="EMBL" id="VDM31091.1"/>
    </source>
</evidence>
<dbReference type="GO" id="GO:0005524">
    <property type="term" value="F:ATP binding"/>
    <property type="evidence" value="ECO:0007669"/>
    <property type="project" value="UniProtKB-KW"/>
</dbReference>
<dbReference type="SMART" id="SM00268">
    <property type="entry name" value="ACTIN"/>
    <property type="match status" value="1"/>
</dbReference>
<name>A0A0R3X0Z3_HYDTA</name>
<evidence type="ECO:0000256" key="4">
    <source>
        <dbReference type="ARBA" id="ARBA00022741"/>
    </source>
</evidence>
<keyword evidence="4" id="KW-0547">Nucleotide-binding</keyword>
<gene>
    <name evidence="8" type="ORF">TTAC_LOCUS6820</name>
</gene>
<evidence type="ECO:0000256" key="7">
    <source>
        <dbReference type="ARBA" id="ARBA00038483"/>
    </source>
</evidence>
<evidence type="ECO:0000256" key="1">
    <source>
        <dbReference type="ARBA" id="ARBA00003520"/>
    </source>
</evidence>
<dbReference type="InterPro" id="IPR043129">
    <property type="entry name" value="ATPase_NBD"/>
</dbReference>
<keyword evidence="6" id="KW-0206">Cytoskeleton</keyword>
<organism evidence="10">
    <name type="scientific">Hydatigena taeniaeformis</name>
    <name type="common">Feline tapeworm</name>
    <name type="synonym">Taenia taeniaeformis</name>
    <dbReference type="NCBI Taxonomy" id="6205"/>
    <lineage>
        <taxon>Eukaryota</taxon>
        <taxon>Metazoa</taxon>
        <taxon>Spiralia</taxon>
        <taxon>Lophotrochozoa</taxon>
        <taxon>Platyhelminthes</taxon>
        <taxon>Cestoda</taxon>
        <taxon>Eucestoda</taxon>
        <taxon>Cyclophyllidea</taxon>
        <taxon>Taeniidae</taxon>
        <taxon>Hydatigera</taxon>
    </lineage>
</organism>
<dbReference type="Pfam" id="PF00022">
    <property type="entry name" value="Actin"/>
    <property type="match status" value="1"/>
</dbReference>